<proteinExistence type="inferred from homology"/>
<keyword evidence="1" id="KW-0808">Transferase</keyword>
<gene>
    <name evidence="5" type="ORF">SDC9_48987</name>
</gene>
<evidence type="ECO:0000256" key="1">
    <source>
        <dbReference type="ARBA" id="ARBA00022679"/>
    </source>
</evidence>
<dbReference type="PROSITE" id="PS51186">
    <property type="entry name" value="GNAT"/>
    <property type="match status" value="1"/>
</dbReference>
<dbReference type="GO" id="GO:0005737">
    <property type="term" value="C:cytoplasm"/>
    <property type="evidence" value="ECO:0007669"/>
    <property type="project" value="TreeGrafter"/>
</dbReference>
<sequence>MNENKGISIDLVKGTFSDYIIKDKNNIFIGRFTIVELDKDNKKCTVKLKFYRENKYDLLKETIENILRAIFKDSNIYKANILVDENINYKVFLDLGFTLEGILTENIFTNGVFLDELSFGINRNEYNNTKRSFIVYLKGENITVKNFTPDSAEDLLNYYIRNKEHLSNYEPSRDNVFYTYEVQKDILLESYRSLMNGSGFDLGIYKDSKLIGKIKISNIVYGVFKSAIIGYSMDKNFQGKGYMKEAVKLVLQYSRDELELHRIEASVLTNNEKSKSVLLSCGFKEVGLNEKYLFINGSWRDHITFFKILEKH</sequence>
<dbReference type="SUPFAM" id="SSF55729">
    <property type="entry name" value="Acyl-CoA N-acyltransferases (Nat)"/>
    <property type="match status" value="1"/>
</dbReference>
<dbReference type="InterPro" id="IPR016181">
    <property type="entry name" value="Acyl_CoA_acyltransferase"/>
</dbReference>
<reference evidence="5" key="1">
    <citation type="submission" date="2019-08" db="EMBL/GenBank/DDBJ databases">
        <authorList>
            <person name="Kucharzyk K."/>
            <person name="Murdoch R.W."/>
            <person name="Higgins S."/>
            <person name="Loffler F."/>
        </authorList>
    </citation>
    <scope>NUCLEOTIDE SEQUENCE</scope>
</reference>
<dbReference type="InterPro" id="IPR051531">
    <property type="entry name" value="N-acetyltransferase"/>
</dbReference>
<evidence type="ECO:0000259" key="4">
    <source>
        <dbReference type="PROSITE" id="PS51186"/>
    </source>
</evidence>
<dbReference type="InterPro" id="IPR000182">
    <property type="entry name" value="GNAT_dom"/>
</dbReference>
<comment type="caution">
    <text evidence="5">The sequence shown here is derived from an EMBL/GenBank/DDBJ whole genome shotgun (WGS) entry which is preliminary data.</text>
</comment>
<dbReference type="EMBL" id="VSSQ01000892">
    <property type="protein sequence ID" value="MPM02732.1"/>
    <property type="molecule type" value="Genomic_DNA"/>
</dbReference>
<feature type="domain" description="N-acetyltransferase" evidence="4">
    <location>
        <begin position="142"/>
        <end position="310"/>
    </location>
</feature>
<dbReference type="PANTHER" id="PTHR43792">
    <property type="entry name" value="GNAT FAMILY, PUTATIVE (AFU_ORTHOLOGUE AFUA_3G00765)-RELATED-RELATED"/>
    <property type="match status" value="1"/>
</dbReference>
<dbReference type="Gene3D" id="3.40.630.30">
    <property type="match status" value="2"/>
</dbReference>
<dbReference type="AlphaFoldDB" id="A0A644WG36"/>
<name>A0A644WG36_9ZZZZ</name>
<protein>
    <recommendedName>
        <fullName evidence="4">N-acetyltransferase domain-containing protein</fullName>
    </recommendedName>
</protein>
<evidence type="ECO:0000256" key="3">
    <source>
        <dbReference type="ARBA" id="ARBA00038502"/>
    </source>
</evidence>
<keyword evidence="2" id="KW-0012">Acyltransferase</keyword>
<evidence type="ECO:0000313" key="5">
    <source>
        <dbReference type="EMBL" id="MPM02732.1"/>
    </source>
</evidence>
<dbReference type="PANTHER" id="PTHR43792:SF8">
    <property type="entry name" value="[RIBOSOMAL PROTEIN US5]-ALANINE N-ACETYLTRANSFERASE"/>
    <property type="match status" value="1"/>
</dbReference>
<comment type="similarity">
    <text evidence="3">Belongs to the acetyltransferase family. RimJ subfamily.</text>
</comment>
<dbReference type="Pfam" id="PF13302">
    <property type="entry name" value="Acetyltransf_3"/>
    <property type="match status" value="1"/>
</dbReference>
<dbReference type="GO" id="GO:0008999">
    <property type="term" value="F:protein-N-terminal-alanine acetyltransferase activity"/>
    <property type="evidence" value="ECO:0007669"/>
    <property type="project" value="TreeGrafter"/>
</dbReference>
<organism evidence="5">
    <name type="scientific">bioreactor metagenome</name>
    <dbReference type="NCBI Taxonomy" id="1076179"/>
    <lineage>
        <taxon>unclassified sequences</taxon>
        <taxon>metagenomes</taxon>
        <taxon>ecological metagenomes</taxon>
    </lineage>
</organism>
<evidence type="ECO:0000256" key="2">
    <source>
        <dbReference type="ARBA" id="ARBA00023315"/>
    </source>
</evidence>
<accession>A0A644WG36</accession>